<feature type="region of interest" description="Disordered" evidence="1">
    <location>
        <begin position="1"/>
        <end position="28"/>
    </location>
</feature>
<proteinExistence type="predicted"/>
<feature type="compositionally biased region" description="Basic and acidic residues" evidence="1">
    <location>
        <begin position="89"/>
        <end position="99"/>
    </location>
</feature>
<sequence length="99" mass="11335">MIEGNEDAENEDGEEGGKEERKKGGRRELEMRLTAYSALHGFAVTTAISGVKREDDNNDEDMDEDMDEDKDEDEDEDEDEEEVVENDEKEYKREGQGGR</sequence>
<feature type="region of interest" description="Disordered" evidence="1">
    <location>
        <begin position="41"/>
        <end position="99"/>
    </location>
</feature>
<feature type="compositionally biased region" description="Basic and acidic residues" evidence="1">
    <location>
        <begin position="15"/>
        <end position="28"/>
    </location>
</feature>
<evidence type="ECO:0000313" key="2">
    <source>
        <dbReference type="EMBL" id="KAF7394894.1"/>
    </source>
</evidence>
<dbReference type="Proteomes" id="UP000614350">
    <property type="component" value="Unassembled WGS sequence"/>
</dbReference>
<reference evidence="2" key="1">
    <citation type="journal article" date="2020" name="G3 (Bethesda)">
        <title>High-Quality Assemblies for Three Invasive Social Wasps from the &lt;i&gt;Vespula&lt;/i&gt; Genus.</title>
        <authorList>
            <person name="Harrop T.W.R."/>
            <person name="Guhlin J."/>
            <person name="McLaughlin G.M."/>
            <person name="Permina E."/>
            <person name="Stockwell P."/>
            <person name="Gilligan J."/>
            <person name="Le Lec M.F."/>
            <person name="Gruber M.A.M."/>
            <person name="Quinn O."/>
            <person name="Lovegrove M."/>
            <person name="Duncan E.J."/>
            <person name="Remnant E.J."/>
            <person name="Van Eeckhoven J."/>
            <person name="Graham B."/>
            <person name="Knapp R.A."/>
            <person name="Langford K.W."/>
            <person name="Kronenberg Z."/>
            <person name="Press M.O."/>
            <person name="Eacker S.M."/>
            <person name="Wilson-Rankin E.E."/>
            <person name="Purcell J."/>
            <person name="Lester P.J."/>
            <person name="Dearden P.K."/>
        </authorList>
    </citation>
    <scope>NUCLEOTIDE SEQUENCE</scope>
    <source>
        <strain evidence="2">Marl-1</strain>
    </source>
</reference>
<keyword evidence="3" id="KW-1185">Reference proteome</keyword>
<comment type="caution">
    <text evidence="2">The sequence shown here is derived from an EMBL/GenBank/DDBJ whole genome shotgun (WGS) entry which is preliminary data.</text>
</comment>
<organism evidence="2 3">
    <name type="scientific">Vespula vulgaris</name>
    <name type="common">Yellow jacket</name>
    <name type="synonym">Wasp</name>
    <dbReference type="NCBI Taxonomy" id="7454"/>
    <lineage>
        <taxon>Eukaryota</taxon>
        <taxon>Metazoa</taxon>
        <taxon>Ecdysozoa</taxon>
        <taxon>Arthropoda</taxon>
        <taxon>Hexapoda</taxon>
        <taxon>Insecta</taxon>
        <taxon>Pterygota</taxon>
        <taxon>Neoptera</taxon>
        <taxon>Endopterygota</taxon>
        <taxon>Hymenoptera</taxon>
        <taxon>Apocrita</taxon>
        <taxon>Aculeata</taxon>
        <taxon>Vespoidea</taxon>
        <taxon>Vespidae</taxon>
        <taxon>Vespinae</taxon>
        <taxon>Vespula</taxon>
    </lineage>
</organism>
<evidence type="ECO:0000256" key="1">
    <source>
        <dbReference type="SAM" id="MobiDB-lite"/>
    </source>
</evidence>
<dbReference type="AlphaFoldDB" id="A0A834N4Q0"/>
<name>A0A834N4Q0_VESVU</name>
<dbReference type="EMBL" id="JACSEA010000008">
    <property type="protein sequence ID" value="KAF7394894.1"/>
    <property type="molecule type" value="Genomic_DNA"/>
</dbReference>
<protein>
    <submittedName>
        <fullName evidence="2">Uncharacterized protein</fullName>
    </submittedName>
</protein>
<evidence type="ECO:0000313" key="3">
    <source>
        <dbReference type="Proteomes" id="UP000614350"/>
    </source>
</evidence>
<gene>
    <name evidence="2" type="ORF">HZH66_008068</name>
</gene>
<feature type="compositionally biased region" description="Acidic residues" evidence="1">
    <location>
        <begin position="1"/>
        <end position="14"/>
    </location>
</feature>
<feature type="compositionally biased region" description="Acidic residues" evidence="1">
    <location>
        <begin position="56"/>
        <end position="88"/>
    </location>
</feature>
<accession>A0A834N4Q0</accession>